<dbReference type="PROSITE" id="PS51864">
    <property type="entry name" value="ASTACIN"/>
    <property type="match status" value="3"/>
</dbReference>
<feature type="active site" evidence="6">
    <location>
        <position position="511"/>
    </location>
</feature>
<comment type="cofactor">
    <cofactor evidence="6 7">
        <name>Zn(2+)</name>
        <dbReference type="ChEBI" id="CHEBI:29105"/>
    </cofactor>
    <text evidence="6 7">Binds 1 zinc ion per subunit.</text>
</comment>
<keyword evidence="4 6" id="KW-0862">Zinc</keyword>
<feature type="domain" description="Peptidase M12A" evidence="9">
    <location>
        <begin position="850"/>
        <end position="1055"/>
    </location>
</feature>
<feature type="binding site" evidence="6">
    <location>
        <position position="510"/>
    </location>
    <ligand>
        <name>Zn(2+)</name>
        <dbReference type="ChEBI" id="CHEBI:29105"/>
        <note>catalytic</note>
    </ligand>
</feature>
<feature type="binding site" evidence="6">
    <location>
        <position position="955"/>
    </location>
    <ligand>
        <name>Zn(2+)</name>
        <dbReference type="ChEBI" id="CHEBI:29105"/>
        <note>catalytic</note>
    </ligand>
</feature>
<evidence type="ECO:0000259" key="9">
    <source>
        <dbReference type="PROSITE" id="PS51864"/>
    </source>
</evidence>
<dbReference type="CDD" id="cd04280">
    <property type="entry name" value="ZnMc_astacin_like"/>
    <property type="match status" value="3"/>
</dbReference>
<dbReference type="InterPro" id="IPR024079">
    <property type="entry name" value="MetalloPept_cat_dom_sf"/>
</dbReference>
<feature type="binding site" evidence="6">
    <location>
        <position position="185"/>
    </location>
    <ligand>
        <name>Zn(2+)</name>
        <dbReference type="ChEBI" id="CHEBI:29105"/>
        <note>catalytic</note>
    </ligand>
</feature>
<evidence type="ECO:0000256" key="8">
    <source>
        <dbReference type="SAM" id="SignalP"/>
    </source>
</evidence>
<evidence type="ECO:0000256" key="7">
    <source>
        <dbReference type="RuleBase" id="RU361183"/>
    </source>
</evidence>
<evidence type="ECO:0000313" key="11">
    <source>
        <dbReference type="Proteomes" id="UP001154114"/>
    </source>
</evidence>
<gene>
    <name evidence="10" type="ORF">CINC_LOCUS9652</name>
</gene>
<dbReference type="PANTHER" id="PTHR10127">
    <property type="entry name" value="DISCOIDIN, CUB, EGF, LAMININ , AND ZINC METALLOPROTEASE DOMAIN CONTAINING"/>
    <property type="match status" value="1"/>
</dbReference>
<dbReference type="OrthoDB" id="291007at2759"/>
<keyword evidence="5 6" id="KW-0482">Metalloprotease</keyword>
<feature type="domain" description="Peptidase M12A" evidence="9">
    <location>
        <begin position="409"/>
        <end position="729"/>
    </location>
</feature>
<dbReference type="SMART" id="SM00235">
    <property type="entry name" value="ZnMc"/>
    <property type="match status" value="4"/>
</dbReference>
<accession>A0A9N8PXA9</accession>
<keyword evidence="1 6" id="KW-0645">Protease</keyword>
<evidence type="ECO:0000256" key="5">
    <source>
        <dbReference type="ARBA" id="ARBA00023049"/>
    </source>
</evidence>
<dbReference type="Gene3D" id="3.40.390.10">
    <property type="entry name" value="Collagenase (Catalytic Domain)"/>
    <property type="match status" value="4"/>
</dbReference>
<dbReference type="GO" id="GO:0008270">
    <property type="term" value="F:zinc ion binding"/>
    <property type="evidence" value="ECO:0007669"/>
    <property type="project" value="UniProtKB-UniRule"/>
</dbReference>
<keyword evidence="11" id="KW-1185">Reference proteome</keyword>
<dbReference type="SUPFAM" id="SSF55486">
    <property type="entry name" value="Metalloproteases ('zincins'), catalytic domain"/>
    <property type="match status" value="4"/>
</dbReference>
<dbReference type="Pfam" id="PF01400">
    <property type="entry name" value="Astacin"/>
    <property type="match status" value="4"/>
</dbReference>
<reference evidence="10" key="1">
    <citation type="submission" date="2021-12" db="EMBL/GenBank/DDBJ databases">
        <authorList>
            <person name="King R."/>
        </authorList>
    </citation>
    <scope>NUCLEOTIDE SEQUENCE</scope>
</reference>
<dbReference type="AlphaFoldDB" id="A0A9N8PXA9"/>
<proteinExistence type="predicted"/>
<dbReference type="GO" id="GO:0006508">
    <property type="term" value="P:proteolysis"/>
    <property type="evidence" value="ECO:0007669"/>
    <property type="project" value="UniProtKB-KW"/>
</dbReference>
<dbReference type="GO" id="GO:0004222">
    <property type="term" value="F:metalloendopeptidase activity"/>
    <property type="evidence" value="ECO:0007669"/>
    <property type="project" value="UniProtKB-UniRule"/>
</dbReference>
<protein>
    <recommendedName>
        <fullName evidence="7">Metalloendopeptidase</fullName>
        <ecNumber evidence="7">3.4.24.-</ecNumber>
    </recommendedName>
</protein>
<name>A0A9N8PXA9_CHRIL</name>
<dbReference type="PANTHER" id="PTHR10127:SF780">
    <property type="entry name" value="METALLOENDOPEPTIDASE"/>
    <property type="match status" value="1"/>
</dbReference>
<comment type="caution">
    <text evidence="6">Lacks conserved residue(s) required for the propagation of feature annotation.</text>
</comment>
<dbReference type="InterPro" id="IPR001506">
    <property type="entry name" value="Peptidase_M12A"/>
</dbReference>
<dbReference type="EC" id="3.4.24.-" evidence="7"/>
<dbReference type="PRINTS" id="PR00480">
    <property type="entry name" value="ASTACIN"/>
</dbReference>
<keyword evidence="3 6" id="KW-0378">Hydrolase</keyword>
<dbReference type="Proteomes" id="UP001154114">
    <property type="component" value="Chromosome 3"/>
</dbReference>
<keyword evidence="8" id="KW-0732">Signal</keyword>
<sequence>MWSLVLFSLVASAVAVPPVSRSRADIETFKAFLDKSRRDDGVLLESRMLANPKAKPWENSGKFQGDILLNDEQVEAMLQQYSEGRNAYIFPNTKWPGNTIIYAFSNDFTVPQMNAIIDAMNEIQRRTCIRFRQRQWWEFNYVLITGRPDGCYANVGYWSTMGVHTLNLAVATPGQGCFFPTVIIHEWLHVVGFFHMQSTHNRDDYVRIAWQNIWPGMEHNFDKLGTNLVHNLGLPYEYSSNMHYDRYAFSTNGQPTMVPIFNDFGLMGQIWWVSANDWLRANRHYNCPGAWSTPVVQEAVPQESAACLTLTLFGNAFVDGLPATIRVTQVLGLALAGPAVVRSRKDIESFRQFLDRVRSGNGNGERFLSRKKAFPVANDEELSGRFQGDIVLDEVDYEVMLQEYSVGRSAYTTATITTWPDNTVVYEFADGEFNDEQKEAIREGIRDIEAHTCVKFRYRTAADTVYAKLTGEPSGCYANVGYRTSRGAHSMNLARNTVGSGCFRHATIVHEWMHILGFLHMHATYNRDQFVSILDENIQPGAEHNFVVYAQSNVDNLGVDYDYASCMHYGPYSFTGNGEPTIVARTGRPDGCYANVGYWSTMGVHTLNLAVATPGQGCFFPTVIIHEWLHVVGFFHMQSTHNRDDYVRIAWQNIWPGMEHNFDKLGTNLVHNLGLPYEYSSNMHYDRYAFSTNGQPTMVPIFNDFGLMGQIWWVSANDWLRANRHYNCPGAWSTPVVQEAVPQESAACLTLTLFGNAFVDGLPATIRVTQVLGLALAGPAVVRSRKDIESFRQFLDRVRSGNGNGERFLSRKKAFPVANDEELSGRFQGDIVLDEVDYEVMLQEYSVGRSAYTTATITTWPDNTVVYEFADGEFNDEQKEAIREGIRDIEAHTCVKFRYRTAADTVYAKLTGEPSGCYANVGYRTSRGAHSMNLARNTVGSGCFRHATIVHEWMHILGFLHMHATYNRDQFVSILDENIQPGAEHNFVVYAQSNVDNLGVDYDYASCMHYGPYSFTGNGEPTIVARTRSNSADMGQRAYVTDKDWLRINRHYNCPGAWA</sequence>
<evidence type="ECO:0000256" key="2">
    <source>
        <dbReference type="ARBA" id="ARBA00022723"/>
    </source>
</evidence>
<evidence type="ECO:0000256" key="6">
    <source>
        <dbReference type="PROSITE-ProRule" id="PRU01211"/>
    </source>
</evidence>
<feature type="active site" evidence="6">
    <location>
        <position position="952"/>
    </location>
</feature>
<dbReference type="EMBL" id="LR824006">
    <property type="protein sequence ID" value="CAD0195701.1"/>
    <property type="molecule type" value="Genomic_DNA"/>
</dbReference>
<feature type="active site" evidence="6">
    <location>
        <position position="186"/>
    </location>
</feature>
<keyword evidence="2 6" id="KW-0479">Metal-binding</keyword>
<feature type="binding site" evidence="6">
    <location>
        <position position="520"/>
    </location>
    <ligand>
        <name>Zn(2+)</name>
        <dbReference type="ChEBI" id="CHEBI:29105"/>
        <note>catalytic</note>
    </ligand>
</feature>
<feature type="binding site" evidence="6">
    <location>
        <position position="961"/>
    </location>
    <ligand>
        <name>Zn(2+)</name>
        <dbReference type="ChEBI" id="CHEBI:29105"/>
        <note>catalytic</note>
    </ligand>
</feature>
<evidence type="ECO:0000256" key="4">
    <source>
        <dbReference type="ARBA" id="ARBA00022833"/>
    </source>
</evidence>
<feature type="signal peptide" evidence="8">
    <location>
        <begin position="1"/>
        <end position="15"/>
    </location>
</feature>
<evidence type="ECO:0000256" key="3">
    <source>
        <dbReference type="ARBA" id="ARBA00022801"/>
    </source>
</evidence>
<evidence type="ECO:0000313" key="10">
    <source>
        <dbReference type="EMBL" id="CAD0195701.1"/>
    </source>
</evidence>
<dbReference type="InterPro" id="IPR006026">
    <property type="entry name" value="Peptidase_Metallo"/>
</dbReference>
<feature type="domain" description="Peptidase M12A" evidence="9">
    <location>
        <begin position="86"/>
        <end position="288"/>
    </location>
</feature>
<feature type="binding site" evidence="6">
    <location>
        <position position="195"/>
    </location>
    <ligand>
        <name>Zn(2+)</name>
        <dbReference type="ChEBI" id="CHEBI:29105"/>
        <note>catalytic</note>
    </ligand>
</feature>
<feature type="binding site" evidence="6">
    <location>
        <position position="951"/>
    </location>
    <ligand>
        <name>Zn(2+)</name>
        <dbReference type="ChEBI" id="CHEBI:29105"/>
        <note>catalytic</note>
    </ligand>
</feature>
<feature type="binding site" evidence="6">
    <location>
        <position position="189"/>
    </location>
    <ligand>
        <name>Zn(2+)</name>
        <dbReference type="ChEBI" id="CHEBI:29105"/>
        <note>catalytic</note>
    </ligand>
</feature>
<evidence type="ECO:0000256" key="1">
    <source>
        <dbReference type="ARBA" id="ARBA00022670"/>
    </source>
</evidence>
<feature type="binding site" evidence="6">
    <location>
        <position position="514"/>
    </location>
    <ligand>
        <name>Zn(2+)</name>
        <dbReference type="ChEBI" id="CHEBI:29105"/>
        <note>catalytic</note>
    </ligand>
</feature>
<dbReference type="InterPro" id="IPR034035">
    <property type="entry name" value="Astacin-like_dom"/>
</dbReference>
<feature type="chain" id="PRO_5040466445" description="Metalloendopeptidase" evidence="8">
    <location>
        <begin position="16"/>
        <end position="1059"/>
    </location>
</feature>
<organism evidence="10 11">
    <name type="scientific">Chrysodeixis includens</name>
    <name type="common">Soybean looper</name>
    <name type="synonym">Pseudoplusia includens</name>
    <dbReference type="NCBI Taxonomy" id="689277"/>
    <lineage>
        <taxon>Eukaryota</taxon>
        <taxon>Metazoa</taxon>
        <taxon>Ecdysozoa</taxon>
        <taxon>Arthropoda</taxon>
        <taxon>Hexapoda</taxon>
        <taxon>Insecta</taxon>
        <taxon>Pterygota</taxon>
        <taxon>Neoptera</taxon>
        <taxon>Endopterygota</taxon>
        <taxon>Lepidoptera</taxon>
        <taxon>Glossata</taxon>
        <taxon>Ditrysia</taxon>
        <taxon>Noctuoidea</taxon>
        <taxon>Noctuidae</taxon>
        <taxon>Plusiinae</taxon>
        <taxon>Chrysodeixis</taxon>
    </lineage>
</organism>